<accession>A0A7G1I1I4</accession>
<dbReference type="RefSeq" id="WP_021929522.1">
    <property type="nucleotide sequence ID" value="NZ_AP023322.1"/>
</dbReference>
<comment type="similarity">
    <text evidence="2 6">Belongs to the FKBP-type PPIase family.</text>
</comment>
<evidence type="ECO:0000256" key="3">
    <source>
        <dbReference type="ARBA" id="ARBA00023110"/>
    </source>
</evidence>
<dbReference type="InterPro" id="IPR001179">
    <property type="entry name" value="PPIase_FKBP_dom"/>
</dbReference>
<dbReference type="PANTHER" id="PTHR43811:SF19">
    <property type="entry name" value="39 KDA FK506-BINDING NUCLEAR PROTEIN"/>
    <property type="match status" value="1"/>
</dbReference>
<comment type="catalytic activity">
    <reaction evidence="1 5 6">
        <text>[protein]-peptidylproline (omega=180) = [protein]-peptidylproline (omega=0)</text>
        <dbReference type="Rhea" id="RHEA:16237"/>
        <dbReference type="Rhea" id="RHEA-COMP:10747"/>
        <dbReference type="Rhea" id="RHEA-COMP:10748"/>
        <dbReference type="ChEBI" id="CHEBI:83833"/>
        <dbReference type="ChEBI" id="CHEBI:83834"/>
        <dbReference type="EC" id="5.2.1.8"/>
    </reaction>
</comment>
<organism evidence="8 9">
    <name type="scientific">Coprobacter secundus subsp. similis</name>
    <dbReference type="NCBI Taxonomy" id="2751153"/>
    <lineage>
        <taxon>Bacteria</taxon>
        <taxon>Pseudomonadati</taxon>
        <taxon>Bacteroidota</taxon>
        <taxon>Bacteroidia</taxon>
        <taxon>Bacteroidales</taxon>
        <taxon>Barnesiellaceae</taxon>
        <taxon>Coprobacter</taxon>
    </lineage>
</organism>
<sequence length="176" mass="20417">MRKLPCAIALLLVIFIFSCKESENYWTKYEEWRKANNAFFAEQSANHEYQKIYPTWDNSAYILMKYHTKGDASVPSPYLTSTVDVKYRGTLYDGTPFDSSYTQTTYGDSIHRSKISEFIEGWQIALTRMHPGDSCTIIIPQNLGYGEQLYKTIYPYSTLIFDIKLVGIPTYERPQP</sequence>
<dbReference type="Proteomes" id="UP000594042">
    <property type="component" value="Chromosome"/>
</dbReference>
<dbReference type="PANTHER" id="PTHR43811">
    <property type="entry name" value="FKBP-TYPE PEPTIDYL-PROLYL CIS-TRANS ISOMERASE FKPA"/>
    <property type="match status" value="1"/>
</dbReference>
<dbReference type="SUPFAM" id="SSF54534">
    <property type="entry name" value="FKBP-like"/>
    <property type="match status" value="1"/>
</dbReference>
<dbReference type="InterPro" id="IPR046357">
    <property type="entry name" value="PPIase_dom_sf"/>
</dbReference>
<proteinExistence type="inferred from homology"/>
<evidence type="ECO:0000256" key="4">
    <source>
        <dbReference type="ARBA" id="ARBA00023235"/>
    </source>
</evidence>
<dbReference type="PROSITE" id="PS51257">
    <property type="entry name" value="PROKAR_LIPOPROTEIN"/>
    <property type="match status" value="1"/>
</dbReference>
<keyword evidence="3 5" id="KW-0697">Rotamase</keyword>
<feature type="domain" description="PPIase FKBP-type" evidence="7">
    <location>
        <begin position="80"/>
        <end position="169"/>
    </location>
</feature>
<gene>
    <name evidence="8" type="ORF">Cop2CBH44_18700</name>
</gene>
<name>A0A7G1I1I4_9BACT</name>
<dbReference type="Pfam" id="PF00254">
    <property type="entry name" value="FKBP_C"/>
    <property type="match status" value="1"/>
</dbReference>
<dbReference type="PROSITE" id="PS50059">
    <property type="entry name" value="FKBP_PPIASE"/>
    <property type="match status" value="1"/>
</dbReference>
<dbReference type="EMBL" id="AP023322">
    <property type="protein sequence ID" value="BCI63517.1"/>
    <property type="molecule type" value="Genomic_DNA"/>
</dbReference>
<evidence type="ECO:0000256" key="2">
    <source>
        <dbReference type="ARBA" id="ARBA00006577"/>
    </source>
</evidence>
<keyword evidence="4 5" id="KW-0413">Isomerase</keyword>
<reference evidence="9" key="1">
    <citation type="submission" date="2020-07" db="EMBL/GenBank/DDBJ databases">
        <title>Complete genome sequencing of Coprobacter sp. strain 2CBH44.</title>
        <authorList>
            <person name="Sakamoto M."/>
            <person name="Murakami T."/>
            <person name="Mori H."/>
        </authorList>
    </citation>
    <scope>NUCLEOTIDE SEQUENCE [LARGE SCALE GENOMIC DNA]</scope>
    <source>
        <strain evidence="9">2CBH44</strain>
    </source>
</reference>
<dbReference type="KEGG" id="copr:Cop2CBH44_18700"/>
<evidence type="ECO:0000313" key="9">
    <source>
        <dbReference type="Proteomes" id="UP000594042"/>
    </source>
</evidence>
<evidence type="ECO:0000256" key="5">
    <source>
        <dbReference type="PROSITE-ProRule" id="PRU00277"/>
    </source>
</evidence>
<dbReference type="AlphaFoldDB" id="A0A7G1I1I4"/>
<protein>
    <recommendedName>
        <fullName evidence="6">Peptidyl-prolyl cis-trans isomerase</fullName>
        <ecNumber evidence="6">5.2.1.8</ecNumber>
    </recommendedName>
</protein>
<evidence type="ECO:0000256" key="1">
    <source>
        <dbReference type="ARBA" id="ARBA00000971"/>
    </source>
</evidence>
<evidence type="ECO:0000256" key="6">
    <source>
        <dbReference type="RuleBase" id="RU003915"/>
    </source>
</evidence>
<dbReference type="Gene3D" id="3.10.50.40">
    <property type="match status" value="1"/>
</dbReference>
<dbReference type="EC" id="5.2.1.8" evidence="6"/>
<evidence type="ECO:0000259" key="7">
    <source>
        <dbReference type="PROSITE" id="PS50059"/>
    </source>
</evidence>
<dbReference type="GO" id="GO:0003755">
    <property type="term" value="F:peptidyl-prolyl cis-trans isomerase activity"/>
    <property type="evidence" value="ECO:0007669"/>
    <property type="project" value="UniProtKB-UniRule"/>
</dbReference>
<evidence type="ECO:0000313" key="8">
    <source>
        <dbReference type="EMBL" id="BCI63517.1"/>
    </source>
</evidence>
<keyword evidence="9" id="KW-1185">Reference proteome</keyword>